<dbReference type="InterPro" id="IPR036390">
    <property type="entry name" value="WH_DNA-bd_sf"/>
</dbReference>
<gene>
    <name evidence="1" type="ordered locus">Amet_3640</name>
</gene>
<dbReference type="SUPFAM" id="SSF46785">
    <property type="entry name" value="Winged helix' DNA-binding domain"/>
    <property type="match status" value="1"/>
</dbReference>
<dbReference type="Gene3D" id="1.10.10.10">
    <property type="entry name" value="Winged helix-like DNA-binding domain superfamily/Winged helix DNA-binding domain"/>
    <property type="match status" value="1"/>
</dbReference>
<name>A6TU94_ALKMQ</name>
<evidence type="ECO:0000313" key="2">
    <source>
        <dbReference type="Proteomes" id="UP000001572"/>
    </source>
</evidence>
<evidence type="ECO:0000313" key="1">
    <source>
        <dbReference type="EMBL" id="ABR49762.1"/>
    </source>
</evidence>
<sequence>MKDIMVLRDLDQIKAISHPYRVEVLESFERDEPRSAKQVAEKLGEPHAKVNYHIKSLLKVEILELVDERIKAGIVEKYYLPAAKVFVIDKNFMKNIDEDVLQSINQVAISLFEKTSAEFYRASEQLVEETKFINQFSEYYLSREEMKDLTKKVEATITEYLVDKKDQKRQGTRPYSITVLGIPKVTALKKRG</sequence>
<dbReference type="Pfam" id="PF12840">
    <property type="entry name" value="HTH_20"/>
    <property type="match status" value="1"/>
</dbReference>
<dbReference type="Proteomes" id="UP000001572">
    <property type="component" value="Chromosome"/>
</dbReference>
<dbReference type="STRING" id="293826.Amet_3640"/>
<dbReference type="KEGG" id="amt:Amet_3640"/>
<dbReference type="HOGENOM" id="CLU_114835_1_1_9"/>
<accession>A6TU94</accession>
<dbReference type="RefSeq" id="WP_012064722.1">
    <property type="nucleotide sequence ID" value="NC_009633.1"/>
</dbReference>
<dbReference type="AlphaFoldDB" id="A6TU94"/>
<protein>
    <submittedName>
        <fullName evidence="1">Regulatory protein, ArsR</fullName>
    </submittedName>
</protein>
<proteinExistence type="predicted"/>
<dbReference type="InterPro" id="IPR036388">
    <property type="entry name" value="WH-like_DNA-bd_sf"/>
</dbReference>
<keyword evidence="2" id="KW-1185">Reference proteome</keyword>
<dbReference type="eggNOG" id="COG4189">
    <property type="taxonomic scope" value="Bacteria"/>
</dbReference>
<dbReference type="EMBL" id="CP000724">
    <property type="protein sequence ID" value="ABR49762.1"/>
    <property type="molecule type" value="Genomic_DNA"/>
</dbReference>
<dbReference type="OrthoDB" id="9788770at2"/>
<reference evidence="2" key="1">
    <citation type="journal article" date="2016" name="Genome Announc.">
        <title>Complete genome sequence of Alkaliphilus metalliredigens strain QYMF, an alkaliphilic and metal-reducing bacterium isolated from borax-contaminated leachate ponds.</title>
        <authorList>
            <person name="Hwang C."/>
            <person name="Copeland A."/>
            <person name="Lucas S."/>
            <person name="Lapidus A."/>
            <person name="Barry K."/>
            <person name="Detter J.C."/>
            <person name="Glavina Del Rio T."/>
            <person name="Hammon N."/>
            <person name="Israni S."/>
            <person name="Dalin E."/>
            <person name="Tice H."/>
            <person name="Pitluck S."/>
            <person name="Chertkov O."/>
            <person name="Brettin T."/>
            <person name="Bruce D."/>
            <person name="Han C."/>
            <person name="Schmutz J."/>
            <person name="Larimer F."/>
            <person name="Land M.L."/>
            <person name="Hauser L."/>
            <person name="Kyrpides N."/>
            <person name="Mikhailova N."/>
            <person name="Ye Q."/>
            <person name="Zhou J."/>
            <person name="Richardson P."/>
            <person name="Fields M.W."/>
        </authorList>
    </citation>
    <scope>NUCLEOTIDE SEQUENCE [LARGE SCALE GENOMIC DNA]</scope>
    <source>
        <strain evidence="2">QYMF</strain>
    </source>
</reference>
<organism evidence="1 2">
    <name type="scientific">Alkaliphilus metalliredigens (strain QYMF)</name>
    <dbReference type="NCBI Taxonomy" id="293826"/>
    <lineage>
        <taxon>Bacteria</taxon>
        <taxon>Bacillati</taxon>
        <taxon>Bacillota</taxon>
        <taxon>Clostridia</taxon>
        <taxon>Peptostreptococcales</taxon>
        <taxon>Natronincolaceae</taxon>
        <taxon>Alkaliphilus</taxon>
    </lineage>
</organism>